<feature type="domain" description="FHA" evidence="3">
    <location>
        <begin position="203"/>
        <end position="258"/>
    </location>
</feature>
<reference evidence="4 5" key="1">
    <citation type="submission" date="2019-01" db="EMBL/GenBank/DDBJ databases">
        <title>Genome sequencing of strain FW100M-8.</title>
        <authorList>
            <person name="Heo J."/>
            <person name="Kim S.-J."/>
            <person name="Kim J.-S."/>
            <person name="Hong S.-B."/>
            <person name="Kwon S.-W."/>
        </authorList>
    </citation>
    <scope>NUCLEOTIDE SEQUENCE [LARGE SCALE GENOMIC DNA]</scope>
    <source>
        <strain evidence="4 5">FW100M-8</strain>
    </source>
</reference>
<dbReference type="OrthoDB" id="5485098at2"/>
<protein>
    <submittedName>
        <fullName evidence="4">FHA domain-containing protein</fullName>
    </submittedName>
</protein>
<feature type="region of interest" description="Disordered" evidence="2">
    <location>
        <begin position="159"/>
        <end position="185"/>
    </location>
</feature>
<dbReference type="InterPro" id="IPR000253">
    <property type="entry name" value="FHA_dom"/>
</dbReference>
<proteinExistence type="predicted"/>
<accession>A0A4P6FF33</accession>
<organism evidence="4 5">
    <name type="scientific">Agromyces protaetiae</name>
    <dbReference type="NCBI Taxonomy" id="2509455"/>
    <lineage>
        <taxon>Bacteria</taxon>
        <taxon>Bacillati</taxon>
        <taxon>Actinomycetota</taxon>
        <taxon>Actinomycetes</taxon>
        <taxon>Micrococcales</taxon>
        <taxon>Microbacteriaceae</taxon>
        <taxon>Agromyces</taxon>
    </lineage>
</organism>
<dbReference type="PROSITE" id="PS50006">
    <property type="entry name" value="FHA_DOMAIN"/>
    <property type="match status" value="1"/>
</dbReference>
<dbReference type="InterPro" id="IPR008984">
    <property type="entry name" value="SMAD_FHA_dom_sf"/>
</dbReference>
<dbReference type="Proteomes" id="UP000291259">
    <property type="component" value="Chromosome"/>
</dbReference>
<evidence type="ECO:0000256" key="1">
    <source>
        <dbReference type="ARBA" id="ARBA00022553"/>
    </source>
</evidence>
<name>A0A4P6FF33_9MICO</name>
<dbReference type="AlphaFoldDB" id="A0A4P6FF33"/>
<evidence type="ECO:0000313" key="4">
    <source>
        <dbReference type="EMBL" id="QAY74456.1"/>
    </source>
</evidence>
<evidence type="ECO:0000313" key="5">
    <source>
        <dbReference type="Proteomes" id="UP000291259"/>
    </source>
</evidence>
<sequence length="307" mass="31757">MVDGIVRGARESGAGVWDVVVGTRFIVALDSPAPDHAMAALTAAATDDRATLEGIVGCIPLGASGVASFGLVWWPPEGGPITVVVRGEGAVDLASPGGRRRLDSKGITPWHLAEFRDVTALRIGGAGSSLDALDLLGGGFAVGRRSGVVRATSVAWQASDPVTNAPEDEPSGWAASSDAEPEPRLAPRFRIGDGDAIEVAGIVRIGRSPQRPNGATGPVRLVSVGREAAEVSATHLELRREGSRLVATDLRSTNGTVLRTAAGTRRMRTGESIVVVPGTALDLGSDTIVEILPPQDDRALPNRWAPA</sequence>
<dbReference type="CDD" id="cd00060">
    <property type="entry name" value="FHA"/>
    <property type="match status" value="1"/>
</dbReference>
<dbReference type="Pfam" id="PF00498">
    <property type="entry name" value="FHA"/>
    <property type="match status" value="1"/>
</dbReference>
<keyword evidence="1" id="KW-0597">Phosphoprotein</keyword>
<gene>
    <name evidence="4" type="ORF">ET445_15110</name>
</gene>
<evidence type="ECO:0000259" key="3">
    <source>
        <dbReference type="PROSITE" id="PS50006"/>
    </source>
</evidence>
<dbReference type="EMBL" id="CP035491">
    <property type="protein sequence ID" value="QAY74456.1"/>
    <property type="molecule type" value="Genomic_DNA"/>
</dbReference>
<dbReference type="RefSeq" id="WP_129192001.1">
    <property type="nucleotide sequence ID" value="NZ_CP035491.1"/>
</dbReference>
<dbReference type="Gene3D" id="2.60.200.20">
    <property type="match status" value="1"/>
</dbReference>
<evidence type="ECO:0000256" key="2">
    <source>
        <dbReference type="SAM" id="MobiDB-lite"/>
    </source>
</evidence>
<dbReference type="SUPFAM" id="SSF49879">
    <property type="entry name" value="SMAD/FHA domain"/>
    <property type="match status" value="1"/>
</dbReference>
<dbReference type="KEGG" id="agf:ET445_15110"/>
<keyword evidence="5" id="KW-1185">Reference proteome</keyword>